<dbReference type="PANTHER" id="PTHR44329:SF298">
    <property type="entry name" value="MIXED LINEAGE KINASE DOMAIN-LIKE PROTEIN"/>
    <property type="match status" value="1"/>
</dbReference>
<gene>
    <name evidence="4" type="ORF">M9Y10_008587</name>
</gene>
<dbReference type="Pfam" id="PF08238">
    <property type="entry name" value="Sel1"/>
    <property type="match status" value="4"/>
</dbReference>
<keyword evidence="5" id="KW-1185">Reference proteome</keyword>
<dbReference type="EMBL" id="JAPFFF010000014">
    <property type="protein sequence ID" value="KAK8870700.1"/>
    <property type="molecule type" value="Genomic_DNA"/>
</dbReference>
<feature type="domain" description="Protein kinase" evidence="3">
    <location>
        <begin position="22"/>
        <end position="291"/>
    </location>
</feature>
<sequence length="881" mass="100896">MIDLNFSNAIEKYRLDPKDFEIDKKREMAEGGYGIVSFQIQKSTKIKCAVKKTKECLRNNESAQRSFKREVEILATSHHPAIVPFIGFSIDDFGYGYIYLYEIENGSLESYLSNRSKGYRDPHFDDNKKFIISYGVALAMQYLHSLNRIHRDLKTANILIDNEFRPYVTDFGTAKEIDPSVPINQTLAETTPAIMAPEFLEDPSFYSNSLPIDVYAYGITLYRIWTEISPFCNLRTILKVYNEVISGGRPKIPNTLPEKWKKLITSCWAHNPLKRPSFKDIINIYESSDFLTDDTDKRMLKDYKNYIKHSHIEAQIESKRPSILHSSSFTESPVLAKMREEAKSGDHVSQYNYIVTQFEGEYGEPDYDEIIDFSIEYASRPSAFDKEHIRDTATIEYYAGVAYAIKENYKLAENMLKRAINHGNGDASFELAELMYYNLIKFKSTKEIEFYYKRGADAGNPDSLKKYAFLTYYGKLNDRPDRKRAIEYFKKGSDNGDAELMYLWAIRNEYGRDIPKNPDEAIRLIKLSAELGYSPAMVDYGIHALNGINIPKDEDLAFELFKRAAEENKYPEALLWYSVMLKRKNIAGEDYDSLTYLKRCINTKEVPDAWAVYGRLLVDEGKIDEALPNLNRAAQNGSIDAFLCLGELCEKDPSMGDAHFYFELASNHCHCLDTYGFFTPISYKVFHCNDCNIDICEGCAKHCHRDHDIILSGEQSGLKCSCGKEGFSGHCTAEFVGECRGYQHLYQCATCCMKSDEEFICKSCAETCHKGHEVTDCGIQQNFCSCGMHRIPHNFRCHLLSFQKMERPYTKCSNESDADNKIRQRWFQCVTCGICGSFDKGVCKACSSICHSGHIVLDLGVREQCCCCKQNKCSFTKKKDD</sequence>
<evidence type="ECO:0000259" key="3">
    <source>
        <dbReference type="PROSITE" id="PS50011"/>
    </source>
</evidence>
<accession>A0ABR2J0Z6</accession>
<dbReference type="SMART" id="SM00671">
    <property type="entry name" value="SEL1"/>
    <property type="match status" value="5"/>
</dbReference>
<name>A0ABR2J0Z6_9EUKA</name>
<dbReference type="InterPro" id="IPR001245">
    <property type="entry name" value="Ser-Thr/Tyr_kinase_cat_dom"/>
</dbReference>
<proteinExistence type="predicted"/>
<evidence type="ECO:0000313" key="5">
    <source>
        <dbReference type="Proteomes" id="UP001470230"/>
    </source>
</evidence>
<dbReference type="Pfam" id="PF07714">
    <property type="entry name" value="PK_Tyr_Ser-Thr"/>
    <property type="match status" value="1"/>
</dbReference>
<evidence type="ECO:0000256" key="2">
    <source>
        <dbReference type="ARBA" id="ARBA00022840"/>
    </source>
</evidence>
<reference evidence="4 5" key="1">
    <citation type="submission" date="2024-04" db="EMBL/GenBank/DDBJ databases">
        <title>Tritrichomonas musculus Genome.</title>
        <authorList>
            <person name="Alves-Ferreira E."/>
            <person name="Grigg M."/>
            <person name="Lorenzi H."/>
            <person name="Galac M."/>
        </authorList>
    </citation>
    <scope>NUCLEOTIDE SEQUENCE [LARGE SCALE GENOMIC DNA]</scope>
    <source>
        <strain evidence="4 5">EAF2021</strain>
    </source>
</reference>
<comment type="caution">
    <text evidence="4">The sequence shown here is derived from an EMBL/GenBank/DDBJ whole genome shotgun (WGS) entry which is preliminary data.</text>
</comment>
<dbReference type="CDD" id="cd19671">
    <property type="entry name" value="UBR-box_UBR4_5_6_7"/>
    <property type="match status" value="2"/>
</dbReference>
<dbReference type="InterPro" id="IPR011009">
    <property type="entry name" value="Kinase-like_dom_sf"/>
</dbReference>
<keyword evidence="2" id="KW-0067">ATP-binding</keyword>
<dbReference type="PANTHER" id="PTHR44329">
    <property type="entry name" value="SERINE/THREONINE-PROTEIN KINASE TNNI3K-RELATED"/>
    <property type="match status" value="1"/>
</dbReference>
<evidence type="ECO:0000256" key="1">
    <source>
        <dbReference type="ARBA" id="ARBA00022741"/>
    </source>
</evidence>
<dbReference type="Gene3D" id="1.10.510.10">
    <property type="entry name" value="Transferase(Phosphotransferase) domain 1"/>
    <property type="match status" value="1"/>
</dbReference>
<dbReference type="InterPro" id="IPR011990">
    <property type="entry name" value="TPR-like_helical_dom_sf"/>
</dbReference>
<dbReference type="InterPro" id="IPR051681">
    <property type="entry name" value="Ser/Thr_Kinases-Pseudokinases"/>
</dbReference>
<dbReference type="PROSITE" id="PS50011">
    <property type="entry name" value="PROTEIN_KINASE_DOM"/>
    <property type="match status" value="1"/>
</dbReference>
<dbReference type="InterPro" id="IPR000719">
    <property type="entry name" value="Prot_kinase_dom"/>
</dbReference>
<dbReference type="Proteomes" id="UP001470230">
    <property type="component" value="Unassembled WGS sequence"/>
</dbReference>
<dbReference type="InterPro" id="IPR006597">
    <property type="entry name" value="Sel1-like"/>
</dbReference>
<dbReference type="Gene3D" id="1.25.40.10">
    <property type="entry name" value="Tetratricopeptide repeat domain"/>
    <property type="match status" value="1"/>
</dbReference>
<organism evidence="4 5">
    <name type="scientific">Tritrichomonas musculus</name>
    <dbReference type="NCBI Taxonomy" id="1915356"/>
    <lineage>
        <taxon>Eukaryota</taxon>
        <taxon>Metamonada</taxon>
        <taxon>Parabasalia</taxon>
        <taxon>Tritrichomonadida</taxon>
        <taxon>Tritrichomonadidae</taxon>
        <taxon>Tritrichomonas</taxon>
    </lineage>
</organism>
<keyword evidence="1" id="KW-0547">Nucleotide-binding</keyword>
<dbReference type="SUPFAM" id="SSF56112">
    <property type="entry name" value="Protein kinase-like (PK-like)"/>
    <property type="match status" value="1"/>
</dbReference>
<dbReference type="SUPFAM" id="SSF81901">
    <property type="entry name" value="HCP-like"/>
    <property type="match status" value="1"/>
</dbReference>
<evidence type="ECO:0000313" key="4">
    <source>
        <dbReference type="EMBL" id="KAK8870700.1"/>
    </source>
</evidence>
<dbReference type="SMART" id="SM00220">
    <property type="entry name" value="S_TKc"/>
    <property type="match status" value="1"/>
</dbReference>
<protein>
    <recommendedName>
        <fullName evidence="3">Protein kinase domain-containing protein</fullName>
    </recommendedName>
</protein>